<sequence length="588" mass="61583">MGGGGGLFGAFPGHGAAAASGGWGPPAGAGAGPAPWGAQPGAAAGPSGWANTPAQHTSYPPWTGYGQPPPMQQQPVQAGWGTGAHTPGHRSNPSTPWMGHAQAQAHDPWGGAAQQAPPHASGFSAMAAPPSTAPVTAGWGGVAAGATPYHAAQAGLHPHAQYAAHLAAQAQAHAHGGQRPRIPHPEDPEEEFYDYEAEEEAERAEAWANAMGGHTPQHAQAQGQAADPGWAAWGVTPPAATPAQIPGAFSGGWGDDPYTAAAHAMRRTHSGGAKTPHPHQHRQRAHSYSAPAPPQDFLPQHHQPQHQQQQRVPMAPWAQHAQAQAHAAQYQYNEDHLAKRPITWRPDFPGIGEASINGPASSSSASGGSGGGGFSLFRRKSASGTNADEWHDPRKRNPCPTFTIPSASSSAAAMYGAHHHRYRIAYDLRVAPEHTPPGGMGAFLPREAGEMGQPAVHPPAARMRIVLARSPWYVDVKAGSAGGVVTLYDVLAALHVQLQAPIASNDYFTRALSKTTRGAITGAFKERCEKVGAMRAAGDPMSQGRDFVSEEVAKGVRRVDYLQGECFFVGLVRRGGVWEGRCVREIAQ</sequence>
<keyword evidence="4" id="KW-1185">Reference proteome</keyword>
<reference evidence="3" key="1">
    <citation type="submission" date="2014-09" db="EMBL/GenBank/DDBJ databases">
        <title>Genome sequence of the luminous mushroom Mycena chlorophos for searching fungal bioluminescence genes.</title>
        <authorList>
            <person name="Tanaka Y."/>
            <person name="Kasuga D."/>
            <person name="Oba Y."/>
            <person name="Hase S."/>
            <person name="Sato K."/>
            <person name="Oba Y."/>
            <person name="Sakakibara Y."/>
        </authorList>
    </citation>
    <scope>NUCLEOTIDE SEQUENCE</scope>
</reference>
<dbReference type="EMBL" id="DF842145">
    <property type="protein sequence ID" value="GAT46212.1"/>
    <property type="molecule type" value="Genomic_DNA"/>
</dbReference>
<feature type="compositionally biased region" description="Basic residues" evidence="1">
    <location>
        <begin position="276"/>
        <end position="285"/>
    </location>
</feature>
<feature type="region of interest" description="Disordered" evidence="1">
    <location>
        <begin position="13"/>
        <end position="129"/>
    </location>
</feature>
<accession>A0ABQ0L5C2</accession>
<protein>
    <recommendedName>
        <fullName evidence="2">DUF6699 domain-containing protein</fullName>
    </recommendedName>
</protein>
<proteinExistence type="predicted"/>
<gene>
    <name evidence="3" type="ORF">MCHLO_03750</name>
</gene>
<evidence type="ECO:0000313" key="4">
    <source>
        <dbReference type="Proteomes" id="UP000815677"/>
    </source>
</evidence>
<evidence type="ECO:0000259" key="2">
    <source>
        <dbReference type="Pfam" id="PF20415"/>
    </source>
</evidence>
<feature type="domain" description="DUF6699" evidence="2">
    <location>
        <begin position="426"/>
        <end position="574"/>
    </location>
</feature>
<feature type="compositionally biased region" description="Low complexity" evidence="1">
    <location>
        <begin position="318"/>
        <end position="329"/>
    </location>
</feature>
<feature type="region of interest" description="Disordered" evidence="1">
    <location>
        <begin position="343"/>
        <end position="400"/>
    </location>
</feature>
<feature type="region of interest" description="Disordered" evidence="1">
    <location>
        <begin position="264"/>
        <end position="329"/>
    </location>
</feature>
<evidence type="ECO:0000256" key="1">
    <source>
        <dbReference type="SAM" id="MobiDB-lite"/>
    </source>
</evidence>
<organism evidence="3 4">
    <name type="scientific">Mycena chlorophos</name>
    <name type="common">Agaric fungus</name>
    <name type="synonym">Agaricus chlorophos</name>
    <dbReference type="NCBI Taxonomy" id="658473"/>
    <lineage>
        <taxon>Eukaryota</taxon>
        <taxon>Fungi</taxon>
        <taxon>Dikarya</taxon>
        <taxon>Basidiomycota</taxon>
        <taxon>Agaricomycotina</taxon>
        <taxon>Agaricomycetes</taxon>
        <taxon>Agaricomycetidae</taxon>
        <taxon>Agaricales</taxon>
        <taxon>Marasmiineae</taxon>
        <taxon>Mycenaceae</taxon>
        <taxon>Mycena</taxon>
    </lineage>
</organism>
<feature type="region of interest" description="Disordered" evidence="1">
    <location>
        <begin position="239"/>
        <end position="258"/>
    </location>
</feature>
<feature type="compositionally biased region" description="Gly residues" evidence="1">
    <location>
        <begin position="21"/>
        <end position="31"/>
    </location>
</feature>
<evidence type="ECO:0000313" key="3">
    <source>
        <dbReference type="EMBL" id="GAT46212.1"/>
    </source>
</evidence>
<dbReference type="Pfam" id="PF20415">
    <property type="entry name" value="DUF6699"/>
    <property type="match status" value="1"/>
</dbReference>
<feature type="compositionally biased region" description="Low complexity" evidence="1">
    <location>
        <begin position="32"/>
        <end position="50"/>
    </location>
</feature>
<feature type="compositionally biased region" description="Low complexity" evidence="1">
    <location>
        <begin position="300"/>
        <end position="310"/>
    </location>
</feature>
<dbReference type="Proteomes" id="UP000815677">
    <property type="component" value="Unassembled WGS sequence"/>
</dbReference>
<dbReference type="InterPro" id="IPR046522">
    <property type="entry name" value="DUF6699"/>
</dbReference>
<name>A0ABQ0L5C2_MYCCL</name>